<dbReference type="InterPro" id="IPR002018">
    <property type="entry name" value="CarbesteraseB"/>
</dbReference>
<feature type="domain" description="Carboxylesterase type B" evidence="1">
    <location>
        <begin position="7"/>
        <end position="440"/>
    </location>
</feature>
<gene>
    <name evidence="2" type="ORF">T440DRAFT_399519</name>
</gene>
<keyword evidence="3" id="KW-1185">Reference proteome</keyword>
<dbReference type="OrthoDB" id="6846267at2759"/>
<dbReference type="AlphaFoldDB" id="A0A6A7B4K7"/>
<dbReference type="SUPFAM" id="SSF53474">
    <property type="entry name" value="alpha/beta-Hydrolases"/>
    <property type="match status" value="1"/>
</dbReference>
<proteinExistence type="predicted"/>
<accession>A0A6A7B4K7</accession>
<evidence type="ECO:0000313" key="3">
    <source>
        <dbReference type="Proteomes" id="UP000799423"/>
    </source>
</evidence>
<organism evidence="2 3">
    <name type="scientific">Plenodomus tracheiphilus IPT5</name>
    <dbReference type="NCBI Taxonomy" id="1408161"/>
    <lineage>
        <taxon>Eukaryota</taxon>
        <taxon>Fungi</taxon>
        <taxon>Dikarya</taxon>
        <taxon>Ascomycota</taxon>
        <taxon>Pezizomycotina</taxon>
        <taxon>Dothideomycetes</taxon>
        <taxon>Pleosporomycetidae</taxon>
        <taxon>Pleosporales</taxon>
        <taxon>Pleosporineae</taxon>
        <taxon>Leptosphaeriaceae</taxon>
        <taxon>Plenodomus</taxon>
    </lineage>
</organism>
<evidence type="ECO:0000259" key="1">
    <source>
        <dbReference type="Pfam" id="PF00135"/>
    </source>
</evidence>
<protein>
    <submittedName>
        <fullName evidence="2">Carboxylesteras-like protein</fullName>
    </submittedName>
</protein>
<dbReference type="Gene3D" id="3.40.50.1820">
    <property type="entry name" value="alpha/beta hydrolase"/>
    <property type="match status" value="1"/>
</dbReference>
<name>A0A6A7B4K7_9PLEO</name>
<dbReference type="PANTHER" id="PTHR11559">
    <property type="entry name" value="CARBOXYLESTERASE"/>
    <property type="match status" value="1"/>
</dbReference>
<dbReference type="InterPro" id="IPR050309">
    <property type="entry name" value="Type-B_Carboxylest/Lipase"/>
</dbReference>
<reference evidence="2" key="1">
    <citation type="submission" date="2020-01" db="EMBL/GenBank/DDBJ databases">
        <authorList>
            <consortium name="DOE Joint Genome Institute"/>
            <person name="Haridas S."/>
            <person name="Albert R."/>
            <person name="Binder M."/>
            <person name="Bloem J."/>
            <person name="Labutti K."/>
            <person name="Salamov A."/>
            <person name="Andreopoulos B."/>
            <person name="Baker S.E."/>
            <person name="Barry K."/>
            <person name="Bills G."/>
            <person name="Bluhm B.H."/>
            <person name="Cannon C."/>
            <person name="Castanera R."/>
            <person name="Culley D.E."/>
            <person name="Daum C."/>
            <person name="Ezra D."/>
            <person name="Gonzalez J.B."/>
            <person name="Henrissat B."/>
            <person name="Kuo A."/>
            <person name="Liang C."/>
            <person name="Lipzen A."/>
            <person name="Lutzoni F."/>
            <person name="Magnuson J."/>
            <person name="Mondo S."/>
            <person name="Nolan M."/>
            <person name="Ohm R."/>
            <person name="Pangilinan J."/>
            <person name="Park H.-J."/>
            <person name="Ramirez L."/>
            <person name="Alfaro M."/>
            <person name="Sun H."/>
            <person name="Tritt A."/>
            <person name="Yoshinaga Y."/>
            <person name="Zwiers L.-H."/>
            <person name="Turgeon B.G."/>
            <person name="Goodwin S.B."/>
            <person name="Spatafora J.W."/>
            <person name="Crous P.W."/>
            <person name="Grigoriev I.V."/>
        </authorList>
    </citation>
    <scope>NUCLEOTIDE SEQUENCE</scope>
    <source>
        <strain evidence="2">IPT5</strain>
    </source>
</reference>
<dbReference type="Pfam" id="PF00135">
    <property type="entry name" value="COesterase"/>
    <property type="match status" value="1"/>
</dbReference>
<dbReference type="EMBL" id="MU006312">
    <property type="protein sequence ID" value="KAF2849258.1"/>
    <property type="molecule type" value="Genomic_DNA"/>
</dbReference>
<dbReference type="Proteomes" id="UP000799423">
    <property type="component" value="Unassembled WGS sequence"/>
</dbReference>
<dbReference type="InterPro" id="IPR029058">
    <property type="entry name" value="AB_hydrolase_fold"/>
</dbReference>
<evidence type="ECO:0000313" key="2">
    <source>
        <dbReference type="EMBL" id="KAF2849258.1"/>
    </source>
</evidence>
<sequence length="528" mass="57215">MTASHPTPCGIFTGKRGDLVTQYLGIKYANLQDQLSTPEMITDYGTDPIDATKIGPRAPAMNGCAFEQDILIQCNIGAPPSPPMSGMDCLSLNITVPDFRSHTPLPVMVFIHGGGFIMGANYWPQYDPAHLVKMSVEIDSPVIFVSINYRLGVLGNLTSEELRKAGYPGNNSLRDQRCALRWVKKHIEGFGGDASNVTAFGESAGAVAVMHHLSSTQPLFKRAISMSGTPFMLKPLSTEVTAKSYDAIVAKLGLGKMSSADRIQHLITLAPDELVEKTPMTVPLTPYLDNDFVTTMPTLSGLANDPQFPTWCEELLIGSCQHDGNVFFFIGLASRSANIASALSTSLRAHLPESAAAEVLETYGITLLTPDDEAMTKVLQLGTDIAYALPASSYARAFPGRTWRYTFDQENPWKGMFEGRATHMLDAAFLFQKFNHQLDDGGNQVAEGLAKDFIGFANGKGASWGQYMGGDVYGQAKVSRSYGSCDGEGERGITDAEEQEHGLLKLSEEKKADLDALGRAWDLFVAGK</sequence>